<evidence type="ECO:0008006" key="3">
    <source>
        <dbReference type="Google" id="ProtNLM"/>
    </source>
</evidence>
<dbReference type="Proteomes" id="UP000502345">
    <property type="component" value="Chromosome"/>
</dbReference>
<protein>
    <recommendedName>
        <fullName evidence="3">SMI1/KNR4 family protein</fullName>
    </recommendedName>
</protein>
<evidence type="ECO:0000313" key="2">
    <source>
        <dbReference type="Proteomes" id="UP000502345"/>
    </source>
</evidence>
<evidence type="ECO:0000313" key="1">
    <source>
        <dbReference type="EMBL" id="QIP38373.1"/>
    </source>
</evidence>
<reference evidence="1 2" key="1">
    <citation type="submission" date="2020-03" db="EMBL/GenBank/DDBJ databases">
        <title>Screen low temperature-resistant strains for efficient degradation of petroleum hydrocarbons under the low temperature.</title>
        <authorList>
            <person name="Wang Y."/>
            <person name="Chen J."/>
        </authorList>
    </citation>
    <scope>NUCLEOTIDE SEQUENCE [LARGE SCALE GENOMIC DNA]</scope>
    <source>
        <strain evidence="1 2">KB1</strain>
    </source>
</reference>
<dbReference type="EMBL" id="CP050124">
    <property type="protein sequence ID" value="QIP38373.1"/>
    <property type="molecule type" value="Genomic_DNA"/>
</dbReference>
<accession>A0A6G9CMV8</accession>
<proteinExistence type="predicted"/>
<sequence>MCLHLDATAALSIACWVREEPTRSASAPVPQPLVGVCDQLIVWASSFSVLASSDDQVWFLSAENYAGGVGVSDEAFPWNAFRHESLAVASGPAERAAINAFWSTHLPVLLSVRNGYEYLALAPDGQVVRGGEPEFEEVTVVATDFEALLRGIGAGVSTADPFTDALLGTVGTARPGSDR</sequence>
<organism evidence="1 2">
    <name type="scientific">Rhodococcus erythropolis</name>
    <name type="common">Arthrobacter picolinophilus</name>
    <dbReference type="NCBI Taxonomy" id="1833"/>
    <lineage>
        <taxon>Bacteria</taxon>
        <taxon>Bacillati</taxon>
        <taxon>Actinomycetota</taxon>
        <taxon>Actinomycetes</taxon>
        <taxon>Mycobacteriales</taxon>
        <taxon>Nocardiaceae</taxon>
        <taxon>Rhodococcus</taxon>
        <taxon>Rhodococcus erythropolis group</taxon>
    </lineage>
</organism>
<dbReference type="RefSeq" id="WP_166501895.1">
    <property type="nucleotide sequence ID" value="NZ_CP050124.1"/>
</dbReference>
<dbReference type="AlphaFoldDB" id="A0A6G9CMV8"/>
<gene>
    <name evidence="1" type="ORF">G9444_1129</name>
</gene>
<name>A0A6G9CMV8_RHOER</name>